<comment type="function">
    <text evidence="1">Part of the binding-protein-dependent transport system for phosphate; probably responsible for the translocation of the substrate across the membrane.</text>
</comment>
<feature type="region of interest" description="Disordered" evidence="11">
    <location>
        <begin position="1"/>
        <end position="23"/>
    </location>
</feature>
<feature type="compositionally biased region" description="Low complexity" evidence="11">
    <location>
        <begin position="1"/>
        <end position="21"/>
    </location>
</feature>
<evidence type="ECO:0000256" key="2">
    <source>
        <dbReference type="ARBA" id="ARBA00004651"/>
    </source>
</evidence>
<feature type="transmembrane region" description="Helical" evidence="10">
    <location>
        <begin position="99"/>
        <end position="122"/>
    </location>
</feature>
<dbReference type="InterPro" id="IPR051408">
    <property type="entry name" value="Phosphate_transprt_permease"/>
</dbReference>
<keyword evidence="7 10" id="KW-0812">Transmembrane</keyword>
<feature type="transmembrane region" description="Helical" evidence="10">
    <location>
        <begin position="134"/>
        <end position="155"/>
    </location>
</feature>
<evidence type="ECO:0000256" key="6">
    <source>
        <dbReference type="ARBA" id="ARBA00022592"/>
    </source>
</evidence>
<comment type="similarity">
    <text evidence="3 10">Belongs to the binding-protein-dependent transport system permease family. CysTW subfamily.</text>
</comment>
<comment type="caution">
    <text evidence="13">The sequence shown here is derived from an EMBL/GenBank/DDBJ whole genome shotgun (WGS) entry which is preliminary data.</text>
</comment>
<evidence type="ECO:0000256" key="11">
    <source>
        <dbReference type="SAM" id="MobiDB-lite"/>
    </source>
</evidence>
<proteinExistence type="inferred from homology"/>
<dbReference type="Proteomes" id="UP001250214">
    <property type="component" value="Unassembled WGS sequence"/>
</dbReference>
<sequence length="312" mass="33122">MSTTTRLATTTGTPAGTAPSGHRSLLVKGRNARSRQVTNRIVDVVLTGAMLVALTPLVLILVEVARRGAGVIDWGFFTQPEPPPRREGGGYVAGFFGTAYIMLLAIVMAIPLGIATAVYLVEYGRGRLATLIRFFTDVMTGIPSIFVGLFVYGLLVVGWGQLQFGTFVASVAIAIMMLPIVTRSGEEMLRLVPDELRQASFALGARKWQTVLKTVLPAAGPGLTTGSMLAIARGAGETAPLLLTALGTHVMVTAFQGTPQGALPLQLYHGARQPFEAGIERAWGAALCLFALVLLLTILARWIGSRARVTAH</sequence>
<evidence type="ECO:0000256" key="4">
    <source>
        <dbReference type="ARBA" id="ARBA00022448"/>
    </source>
</evidence>
<comment type="caution">
    <text evidence="10">Lacks conserved residue(s) required for the propagation of feature annotation.</text>
</comment>
<dbReference type="Pfam" id="PF00528">
    <property type="entry name" value="BPD_transp_1"/>
    <property type="match status" value="1"/>
</dbReference>
<evidence type="ECO:0000313" key="14">
    <source>
        <dbReference type="Proteomes" id="UP001250214"/>
    </source>
</evidence>
<evidence type="ECO:0000259" key="12">
    <source>
        <dbReference type="PROSITE" id="PS50928"/>
    </source>
</evidence>
<keyword evidence="9 10" id="KW-0472">Membrane</keyword>
<dbReference type="InterPro" id="IPR035906">
    <property type="entry name" value="MetI-like_sf"/>
</dbReference>
<evidence type="ECO:0000256" key="1">
    <source>
        <dbReference type="ARBA" id="ARBA00003510"/>
    </source>
</evidence>
<accession>A0ABU2H726</accession>
<evidence type="ECO:0000313" key="13">
    <source>
        <dbReference type="EMBL" id="MDS1271103.1"/>
    </source>
</evidence>
<keyword evidence="4" id="KW-0813">Transport</keyword>
<keyword evidence="5 10" id="KW-1003">Cell membrane</keyword>
<evidence type="ECO:0000256" key="7">
    <source>
        <dbReference type="ARBA" id="ARBA00022692"/>
    </source>
</evidence>
<comment type="subcellular location">
    <subcellularLocation>
        <location evidence="2 10">Cell membrane</location>
        <topology evidence="2 10">Multi-pass membrane protein</topology>
    </subcellularLocation>
</comment>
<dbReference type="RefSeq" id="WP_310912649.1">
    <property type="nucleotide sequence ID" value="NZ_JAVLVT010000005.1"/>
</dbReference>
<dbReference type="PANTHER" id="PTHR42922:SF1">
    <property type="entry name" value="PHOSPHATE TRANSPORT SYSTEM PERMEASE PROTEIN PSTA"/>
    <property type="match status" value="1"/>
</dbReference>
<dbReference type="EMBL" id="JAVLVT010000005">
    <property type="protein sequence ID" value="MDS1271103.1"/>
    <property type="molecule type" value="Genomic_DNA"/>
</dbReference>
<keyword evidence="8 10" id="KW-1133">Transmembrane helix</keyword>
<evidence type="ECO:0000256" key="8">
    <source>
        <dbReference type="ARBA" id="ARBA00022989"/>
    </source>
</evidence>
<feature type="domain" description="ABC transmembrane type-1" evidence="12">
    <location>
        <begin position="95"/>
        <end position="300"/>
    </location>
</feature>
<evidence type="ECO:0000256" key="3">
    <source>
        <dbReference type="ARBA" id="ARBA00007069"/>
    </source>
</evidence>
<dbReference type="InterPro" id="IPR000515">
    <property type="entry name" value="MetI-like"/>
</dbReference>
<dbReference type="NCBIfam" id="TIGR00974">
    <property type="entry name" value="3a0107s02c"/>
    <property type="match status" value="1"/>
</dbReference>
<feature type="transmembrane region" description="Helical" evidence="10">
    <location>
        <begin position="282"/>
        <end position="303"/>
    </location>
</feature>
<organism evidence="13 14">
    <name type="scientific">Lipingzhangella rawalii</name>
    <dbReference type="NCBI Taxonomy" id="2055835"/>
    <lineage>
        <taxon>Bacteria</taxon>
        <taxon>Bacillati</taxon>
        <taxon>Actinomycetota</taxon>
        <taxon>Actinomycetes</taxon>
        <taxon>Streptosporangiales</taxon>
        <taxon>Nocardiopsidaceae</taxon>
        <taxon>Lipingzhangella</taxon>
    </lineage>
</organism>
<keyword evidence="14" id="KW-1185">Reference proteome</keyword>
<feature type="transmembrane region" description="Helical" evidence="10">
    <location>
        <begin position="161"/>
        <end position="181"/>
    </location>
</feature>
<evidence type="ECO:0000256" key="9">
    <source>
        <dbReference type="ARBA" id="ARBA00023136"/>
    </source>
</evidence>
<dbReference type="CDD" id="cd06261">
    <property type="entry name" value="TM_PBP2"/>
    <property type="match status" value="1"/>
</dbReference>
<keyword evidence="6" id="KW-0592">Phosphate transport</keyword>
<dbReference type="InterPro" id="IPR005672">
    <property type="entry name" value="Phosphate_PstA"/>
</dbReference>
<feature type="transmembrane region" description="Helical" evidence="10">
    <location>
        <begin position="41"/>
        <end position="62"/>
    </location>
</feature>
<dbReference type="PANTHER" id="PTHR42922">
    <property type="entry name" value="PHOSPHATE TRANSPORT SYSTEM PERMEASE PROTEIN PSTA"/>
    <property type="match status" value="1"/>
</dbReference>
<protein>
    <recommendedName>
        <fullName evidence="10">Phosphate transport system permease protein PstA</fullName>
    </recommendedName>
</protein>
<name>A0ABU2H726_9ACTN</name>
<reference evidence="14" key="1">
    <citation type="submission" date="2023-07" db="EMBL/GenBank/DDBJ databases">
        <title>Novel species in the genus Lipingzhangella isolated from Sambhar Salt Lake.</title>
        <authorList>
            <person name="Jiya N."/>
            <person name="Kajale S."/>
            <person name="Sharma A."/>
        </authorList>
    </citation>
    <scope>NUCLEOTIDE SEQUENCE [LARGE SCALE GENOMIC DNA]</scope>
    <source>
        <strain evidence="14">LS1_29</strain>
    </source>
</reference>
<gene>
    <name evidence="13" type="primary">pstA</name>
    <name evidence="13" type="ORF">RIF23_12430</name>
</gene>
<dbReference type="Gene3D" id="1.10.3720.10">
    <property type="entry name" value="MetI-like"/>
    <property type="match status" value="1"/>
</dbReference>
<evidence type="ECO:0000256" key="5">
    <source>
        <dbReference type="ARBA" id="ARBA00022475"/>
    </source>
</evidence>
<evidence type="ECO:0000256" key="10">
    <source>
        <dbReference type="RuleBase" id="RU363043"/>
    </source>
</evidence>
<dbReference type="SUPFAM" id="SSF161098">
    <property type="entry name" value="MetI-like"/>
    <property type="match status" value="1"/>
</dbReference>
<dbReference type="PROSITE" id="PS50928">
    <property type="entry name" value="ABC_TM1"/>
    <property type="match status" value="1"/>
</dbReference>